<dbReference type="SUPFAM" id="SSF56059">
    <property type="entry name" value="Glutathione synthetase ATP-binding domain-like"/>
    <property type="match status" value="1"/>
</dbReference>
<dbReference type="GeneID" id="93711439"/>
<protein>
    <submittedName>
        <fullName evidence="7">Glutathionylspermidine synthase preATP-grasp</fullName>
    </submittedName>
</protein>
<comment type="caution">
    <text evidence="7">The sequence shown here is derived from an EMBL/GenBank/DDBJ whole genome shotgun (WGS) entry which is preliminary data.</text>
</comment>
<dbReference type="EMBL" id="FOXX01000006">
    <property type="protein sequence ID" value="SFQ68747.1"/>
    <property type="molecule type" value="Genomic_DNA"/>
</dbReference>
<keyword evidence="3" id="KW-0547">Nucleotide-binding</keyword>
<evidence type="ECO:0000256" key="2">
    <source>
        <dbReference type="ARBA" id="ARBA00022723"/>
    </source>
</evidence>
<name>A0A1I6AJS4_9BACI</name>
<evidence type="ECO:0000256" key="4">
    <source>
        <dbReference type="ARBA" id="ARBA00022840"/>
    </source>
</evidence>
<dbReference type="Pfam" id="PF03738">
    <property type="entry name" value="GSP_synth"/>
    <property type="match status" value="1"/>
</dbReference>
<keyword evidence="2" id="KW-0479">Metal-binding</keyword>
<evidence type="ECO:0000256" key="1">
    <source>
        <dbReference type="ARBA" id="ARBA00022598"/>
    </source>
</evidence>
<gene>
    <name evidence="7" type="ORF">SAMN02745910_02808</name>
</gene>
<dbReference type="Proteomes" id="UP000182762">
    <property type="component" value="Unassembled WGS sequence"/>
</dbReference>
<evidence type="ECO:0000256" key="3">
    <source>
        <dbReference type="ARBA" id="ARBA00022741"/>
    </source>
</evidence>
<evidence type="ECO:0000313" key="7">
    <source>
        <dbReference type="EMBL" id="SFQ68747.1"/>
    </source>
</evidence>
<keyword evidence="5" id="KW-0460">Magnesium</keyword>
<evidence type="ECO:0000259" key="6">
    <source>
        <dbReference type="Pfam" id="PF03738"/>
    </source>
</evidence>
<feature type="domain" description="Glutathionylspermidine synthase pre-ATP-grasp-like" evidence="6">
    <location>
        <begin position="22"/>
        <end position="413"/>
    </location>
</feature>
<accession>A0A1I6AJS4</accession>
<keyword evidence="1" id="KW-0436">Ligase</keyword>
<dbReference type="RefSeq" id="WP_061805477.1">
    <property type="nucleotide sequence ID" value="NZ_FOXX01000006.1"/>
</dbReference>
<dbReference type="Gene3D" id="3.30.1490.330">
    <property type="match status" value="1"/>
</dbReference>
<organism evidence="7 8">
    <name type="scientific">Priestia endophytica DSM 13796</name>
    <dbReference type="NCBI Taxonomy" id="1121089"/>
    <lineage>
        <taxon>Bacteria</taxon>
        <taxon>Bacillati</taxon>
        <taxon>Bacillota</taxon>
        <taxon>Bacilli</taxon>
        <taxon>Bacillales</taxon>
        <taxon>Bacillaceae</taxon>
        <taxon>Priestia</taxon>
    </lineage>
</organism>
<keyword evidence="4" id="KW-0067">ATP-binding</keyword>
<keyword evidence="8" id="KW-1185">Reference proteome</keyword>
<dbReference type="InterPro" id="IPR005494">
    <property type="entry name" value="GSPS_pre-ATP-grasp-like_dom"/>
</dbReference>
<evidence type="ECO:0000313" key="8">
    <source>
        <dbReference type="Proteomes" id="UP000182762"/>
    </source>
</evidence>
<sequence length="423" mass="48261">MEDFSRKRKDFFSHIPEFWPDLYNEEYALYDVKEEKKETIDEIRTATERIGHLFFKTVPLLQNLEDDVLLQLGFPASTLFFLKSSSPLNVPSVIARVDLIVKEGKIKLLELNADTPTFIKETFFVNGKVCEHFGVQNPNEGCEGELKEAIEEAVSQSFRCLHKSGPPNIVFTSHEDDMEDFYTTKYLLDLSSLPAHYVSLQNLKIVIEDEEEIAKGIYDSFYQKIDVLYRQTYPLEHLILDKGDSNEAVGEALMRLVNENKLSIINPSAAFLLQSKAVQALIWGLHETNHSFFTKEEHTWISTYFLPTYLDSAPFREQEKAFVQKPAFGREGDTVEIYSEKGENKSQNPYHTYDEYLSVYQQYESLPVSNIQTIDGVKEARIMYGCFLVSGKASAIGIRAGGEITDNGAYFLPVAQNLTRGNV</sequence>
<proteinExistence type="predicted"/>
<evidence type="ECO:0000256" key="5">
    <source>
        <dbReference type="ARBA" id="ARBA00022842"/>
    </source>
</evidence>
<reference evidence="7 8" key="1">
    <citation type="submission" date="2016-10" db="EMBL/GenBank/DDBJ databases">
        <authorList>
            <person name="Varghese N."/>
            <person name="Submissions S."/>
        </authorList>
    </citation>
    <scope>NUCLEOTIDE SEQUENCE [LARGE SCALE GENOMIC DNA]</scope>
    <source>
        <strain evidence="7 8">DSM 13796</strain>
    </source>
</reference>